<dbReference type="GO" id="GO:0006310">
    <property type="term" value="P:DNA recombination"/>
    <property type="evidence" value="ECO:0007669"/>
    <property type="project" value="UniProtKB-KW"/>
</dbReference>
<dbReference type="InterPro" id="IPR011010">
    <property type="entry name" value="DNA_brk_join_enz"/>
</dbReference>
<protein>
    <submittedName>
        <fullName evidence="3">Tyrosine recombinase XerC</fullName>
    </submittedName>
</protein>
<name>A0A0D6JPV7_9EURY</name>
<dbReference type="Pfam" id="PF00589">
    <property type="entry name" value="Phage_integrase"/>
    <property type="match status" value="1"/>
</dbReference>
<dbReference type="AlphaFoldDB" id="A0A0D6JPV7"/>
<reference evidence="4" key="1">
    <citation type="submission" date="2015-03" db="EMBL/GenBank/DDBJ databases">
        <authorList>
            <person name="Urmite Genomes"/>
        </authorList>
    </citation>
    <scope>NUCLEOTIDE SEQUENCE [LARGE SCALE GENOMIC DNA]</scope>
    <source>
        <strain evidence="4">Arc-Hr</strain>
    </source>
</reference>
<dbReference type="Proteomes" id="UP000198902">
    <property type="component" value="Unassembled WGS sequence"/>
</dbReference>
<evidence type="ECO:0000313" key="3">
    <source>
        <dbReference type="EMBL" id="CQR49620.1"/>
    </source>
</evidence>
<accession>A0A0D6JPV7</accession>
<dbReference type="OrthoDB" id="330648at2157"/>
<dbReference type="Gene3D" id="1.10.443.10">
    <property type="entry name" value="Intergrase catalytic core"/>
    <property type="match status" value="1"/>
</dbReference>
<proteinExistence type="predicted"/>
<dbReference type="SUPFAM" id="SSF56349">
    <property type="entry name" value="DNA breaking-rejoining enzymes"/>
    <property type="match status" value="1"/>
</dbReference>
<feature type="domain" description="Tyr recombinase" evidence="2">
    <location>
        <begin position="140"/>
        <end position="368"/>
    </location>
</feature>
<dbReference type="GO" id="GO:0015074">
    <property type="term" value="P:DNA integration"/>
    <property type="evidence" value="ECO:0007669"/>
    <property type="project" value="InterPro"/>
</dbReference>
<keyword evidence="4" id="KW-1185">Reference proteome</keyword>
<dbReference type="CDD" id="cd00397">
    <property type="entry name" value="DNA_BRE_C"/>
    <property type="match status" value="1"/>
</dbReference>
<dbReference type="EMBL" id="CSTE01000002">
    <property type="protein sequence ID" value="CQR49620.1"/>
    <property type="molecule type" value="Genomic_DNA"/>
</dbReference>
<dbReference type="InterPro" id="IPR013762">
    <property type="entry name" value="Integrase-like_cat_sf"/>
</dbReference>
<evidence type="ECO:0000259" key="2">
    <source>
        <dbReference type="PROSITE" id="PS51898"/>
    </source>
</evidence>
<dbReference type="GO" id="GO:0003677">
    <property type="term" value="F:DNA binding"/>
    <property type="evidence" value="ECO:0007669"/>
    <property type="project" value="InterPro"/>
</dbReference>
<keyword evidence="1" id="KW-0233">DNA recombination</keyword>
<evidence type="ECO:0000256" key="1">
    <source>
        <dbReference type="ARBA" id="ARBA00023172"/>
    </source>
</evidence>
<organism evidence="3 4">
    <name type="scientific">Haloferax massiliensis</name>
    <dbReference type="NCBI Taxonomy" id="1476858"/>
    <lineage>
        <taxon>Archaea</taxon>
        <taxon>Methanobacteriati</taxon>
        <taxon>Methanobacteriota</taxon>
        <taxon>Stenosarchaea group</taxon>
        <taxon>Halobacteria</taxon>
        <taxon>Halobacteriales</taxon>
        <taxon>Haloferacaceae</taxon>
        <taxon>Haloferax</taxon>
    </lineage>
</organism>
<dbReference type="RefSeq" id="WP_089779835.1">
    <property type="nucleotide sequence ID" value="NZ_CABLRR010000002.1"/>
</dbReference>
<dbReference type="PROSITE" id="PS51898">
    <property type="entry name" value="TYR_RECOMBINASE"/>
    <property type="match status" value="1"/>
</dbReference>
<evidence type="ECO:0000313" key="4">
    <source>
        <dbReference type="Proteomes" id="UP000198902"/>
    </source>
</evidence>
<gene>
    <name evidence="3" type="primary">xerC_6</name>
    <name evidence="3" type="ORF">BN996_01087</name>
</gene>
<dbReference type="InterPro" id="IPR002104">
    <property type="entry name" value="Integrase_catalytic"/>
</dbReference>
<sequence length="370" mass="43859">MVTGPFDRDERWTFPQLNSRQQTVFRSTLSEFERYLRSEGRNPRKRIGYADKSVETRVSRVLQVVRWLWEVEDEVSTEINPDQADRAIEALDTDEFRRRDGERYFEGSKRKISNALVTWFEFRGVDWEPKIVFRDEPSKNNSDPFTREEVRLLYETSLTYKSIPKYNDLTPDERDRWYAYLAQELGKPKADVRPADWNKLNENWKIPSLIATEKAAAWRPALVGRMRAGWYDPSTQAIVIPGEYAVKNDSEWRQPLPNEAANTLEWWLEQRSNIAKYDDDDHVWLNRKGNPYSSQNLNYLLRNLMEEAGISERGRKLTWYSFRHTLATYTYEEYRDLKIVAETLRQNSTESAARYVHPTDEMKREVGSIL</sequence>